<reference evidence="4 5" key="1">
    <citation type="submission" date="2015-06" db="EMBL/GenBank/DDBJ databases">
        <title>Draft genome of the ant-associated black yeast Phialophora attae CBS 131958.</title>
        <authorList>
            <person name="Moreno L.F."/>
            <person name="Stielow B.J."/>
            <person name="de Hoog S."/>
            <person name="Vicente V.A."/>
            <person name="Weiss V.A."/>
            <person name="de Vries M."/>
            <person name="Cruz L.M."/>
            <person name="Souza E.M."/>
        </authorList>
    </citation>
    <scope>NUCLEOTIDE SEQUENCE [LARGE SCALE GENOMIC DNA]</scope>
    <source>
        <strain evidence="4 5">CBS 131958</strain>
    </source>
</reference>
<dbReference type="STRING" id="1664694.A0A0N0NS01"/>
<dbReference type="InterPro" id="IPR036291">
    <property type="entry name" value="NAD(P)-bd_dom_sf"/>
</dbReference>
<comment type="caution">
    <text evidence="4">The sequence shown here is derived from an EMBL/GenBank/DDBJ whole genome shotgun (WGS) entry which is preliminary data.</text>
</comment>
<gene>
    <name evidence="4" type="ORF">AB675_579</name>
</gene>
<dbReference type="SUPFAM" id="SSF51735">
    <property type="entry name" value="NAD(P)-binding Rossmann-fold domains"/>
    <property type="match status" value="1"/>
</dbReference>
<sequence length="347" mass="37697">MTKTTSTQFNADTEALEVAKAFAASIHGKNILITGVNRQGIGFATAQAFASQSPQSITITGRSQTKMQESLDALRKEYPNVAYASIEMDLSSQKSVQTAADQVLKSDKAIGILVNNAGVMLIPERQLSEDGIEMHFATNHIGHFLFTNLIVPKLSKGARVVNLSSSSPTQAGVRFSDINFDKTNNTLPAEEQPQYEPLKHWGVTDPEQKSYIPREAYNQSKVSNLLFSIGFNKRFHQRGITSFAVNPGVIQTELQRHMPPEMFASLQNAVKNGLFKVKTQATGAATTLVAATDPALGAPEANDGKENYGVYLSDCQISTGALAKAESNENADRLWNLSERLVGQSFA</sequence>
<dbReference type="EMBL" id="LFJN01000001">
    <property type="protein sequence ID" value="KPI45429.1"/>
    <property type="molecule type" value="Genomic_DNA"/>
</dbReference>
<dbReference type="PRINTS" id="PR00081">
    <property type="entry name" value="GDHRDH"/>
</dbReference>
<dbReference type="Proteomes" id="UP000038010">
    <property type="component" value="Unassembled WGS sequence"/>
</dbReference>
<comment type="similarity">
    <text evidence="1">Belongs to the short-chain dehydrogenases/reductases (SDR) family.</text>
</comment>
<dbReference type="PANTHER" id="PTHR24320:SF283">
    <property type="entry name" value="RETINOL DEHYDROGENASE 11"/>
    <property type="match status" value="1"/>
</dbReference>
<keyword evidence="2" id="KW-0521">NADP</keyword>
<dbReference type="OrthoDB" id="191139at2759"/>
<keyword evidence="3" id="KW-0560">Oxidoreductase</keyword>
<accession>A0A0N0NS01</accession>
<evidence type="ECO:0000256" key="3">
    <source>
        <dbReference type="ARBA" id="ARBA00023002"/>
    </source>
</evidence>
<keyword evidence="5" id="KW-1185">Reference proteome</keyword>
<dbReference type="GO" id="GO:0016491">
    <property type="term" value="F:oxidoreductase activity"/>
    <property type="evidence" value="ECO:0007669"/>
    <property type="project" value="UniProtKB-KW"/>
</dbReference>
<dbReference type="InterPro" id="IPR002347">
    <property type="entry name" value="SDR_fam"/>
</dbReference>
<evidence type="ECO:0000256" key="2">
    <source>
        <dbReference type="ARBA" id="ARBA00022857"/>
    </source>
</evidence>
<evidence type="ECO:0000256" key="1">
    <source>
        <dbReference type="ARBA" id="ARBA00006484"/>
    </source>
</evidence>
<evidence type="ECO:0000313" key="5">
    <source>
        <dbReference type="Proteomes" id="UP000038010"/>
    </source>
</evidence>
<protein>
    <submittedName>
        <fullName evidence="4">Retinol dehydrogenase 12</fullName>
    </submittedName>
</protein>
<dbReference type="RefSeq" id="XP_018005392.1">
    <property type="nucleotide sequence ID" value="XM_018146036.1"/>
</dbReference>
<dbReference type="Pfam" id="PF00106">
    <property type="entry name" value="adh_short"/>
    <property type="match status" value="1"/>
</dbReference>
<dbReference type="GeneID" id="28737907"/>
<organism evidence="4 5">
    <name type="scientific">Cyphellophora attinorum</name>
    <dbReference type="NCBI Taxonomy" id="1664694"/>
    <lineage>
        <taxon>Eukaryota</taxon>
        <taxon>Fungi</taxon>
        <taxon>Dikarya</taxon>
        <taxon>Ascomycota</taxon>
        <taxon>Pezizomycotina</taxon>
        <taxon>Eurotiomycetes</taxon>
        <taxon>Chaetothyriomycetidae</taxon>
        <taxon>Chaetothyriales</taxon>
        <taxon>Cyphellophoraceae</taxon>
        <taxon>Cyphellophora</taxon>
    </lineage>
</organism>
<dbReference type="VEuPathDB" id="FungiDB:AB675_579"/>
<name>A0A0N0NS01_9EURO</name>
<proteinExistence type="inferred from homology"/>
<dbReference type="Gene3D" id="3.40.50.720">
    <property type="entry name" value="NAD(P)-binding Rossmann-like Domain"/>
    <property type="match status" value="1"/>
</dbReference>
<evidence type="ECO:0000313" key="4">
    <source>
        <dbReference type="EMBL" id="KPI45429.1"/>
    </source>
</evidence>
<dbReference type="AlphaFoldDB" id="A0A0N0NS01"/>
<dbReference type="PANTHER" id="PTHR24320">
    <property type="entry name" value="RETINOL DEHYDROGENASE"/>
    <property type="match status" value="1"/>
</dbReference>